<evidence type="ECO:0000256" key="1">
    <source>
        <dbReference type="SAM" id="MobiDB-lite"/>
    </source>
</evidence>
<keyword evidence="2" id="KW-1133">Transmembrane helix</keyword>
<sequence>LINGELLLTQNGTVQPAEFVSSAVELNQTILISPTDMEYLSENATDITTHWFVDCKYLGASNNLTFVRQYLNENQKYDIEVLVVASFEPLPEPTTTPIPTTTTPTTTTTTTTTTPSTTTPSTTTPSTTTTSSTTPTPPTTTSSTTTIPPTSPSTTTSSPTITTSSTTIKSKISKRETVTQDLTNVLESIVGSSISTTDYSTEPSTTTATSLSSVTPTIDHPYVCFNKSSISADPKKLYGYFHRQIIVKNPISDVTISGNLWLQYGDVLELEVKYTGSPPFQYCVDVEAGSYNVTGNETCTSWVPNDDTSFPITRLFHETYTMIIIIRNSVIQVNKGVKVNIYAATKQSQLSVIVVPVVFCLAAIISVIFGVAYYMQNRSRFAVEVADFNFGETASIDMEYKTFRQRLFDSVREVFSRRNEHGSSTSLEYGPMIEGT</sequence>
<accession>A0A9Q0RSG4</accession>
<comment type="caution">
    <text evidence="3">The sequence shown here is derived from an EMBL/GenBank/DDBJ whole genome shotgun (WGS) entry which is preliminary data.</text>
</comment>
<dbReference type="InterPro" id="IPR045219">
    <property type="entry name" value="PKAT"/>
</dbReference>
<feature type="non-terminal residue" evidence="3">
    <location>
        <position position="1"/>
    </location>
</feature>
<evidence type="ECO:0000256" key="2">
    <source>
        <dbReference type="SAM" id="Phobius"/>
    </source>
</evidence>
<reference evidence="3" key="1">
    <citation type="submission" date="2022-07" db="EMBL/GenBank/DDBJ databases">
        <authorList>
            <person name="Trinca V."/>
            <person name="Uliana J.V.C."/>
            <person name="Torres T.T."/>
            <person name="Ward R.J."/>
            <person name="Monesi N."/>
        </authorList>
    </citation>
    <scope>NUCLEOTIDE SEQUENCE</scope>
    <source>
        <strain evidence="3">HSMRA1968</strain>
        <tissue evidence="3">Whole embryos</tissue>
    </source>
</reference>
<keyword evidence="4" id="KW-1185">Reference proteome</keyword>
<feature type="transmembrane region" description="Helical" evidence="2">
    <location>
        <begin position="350"/>
        <end position="374"/>
    </location>
</feature>
<keyword evidence="2" id="KW-0472">Membrane</keyword>
<dbReference type="PANTHER" id="PTHR11861">
    <property type="entry name" value="MELANOCYTE PROTEIN PMEL 17-RELATED"/>
    <property type="match status" value="1"/>
</dbReference>
<dbReference type="AlphaFoldDB" id="A0A9Q0RSG4"/>
<evidence type="ECO:0000313" key="3">
    <source>
        <dbReference type="EMBL" id="KAJ6624807.1"/>
    </source>
</evidence>
<feature type="non-terminal residue" evidence="3">
    <location>
        <position position="436"/>
    </location>
</feature>
<evidence type="ECO:0000313" key="4">
    <source>
        <dbReference type="Proteomes" id="UP001151699"/>
    </source>
</evidence>
<name>A0A9Q0RSG4_9DIPT</name>
<dbReference type="GO" id="GO:0005886">
    <property type="term" value="C:plasma membrane"/>
    <property type="evidence" value="ECO:0007669"/>
    <property type="project" value="TreeGrafter"/>
</dbReference>
<dbReference type="Proteomes" id="UP001151699">
    <property type="component" value="Unassembled WGS sequence"/>
</dbReference>
<feature type="region of interest" description="Disordered" evidence="1">
    <location>
        <begin position="90"/>
        <end position="171"/>
    </location>
</feature>
<feature type="compositionally biased region" description="Low complexity" evidence="1">
    <location>
        <begin position="97"/>
        <end position="168"/>
    </location>
</feature>
<gene>
    <name evidence="3" type="ORF">Bhyg_17572</name>
</gene>
<protein>
    <submittedName>
        <fullName evidence="3">Uncharacterized protein</fullName>
    </submittedName>
</protein>
<dbReference type="PANTHER" id="PTHR11861:SF8">
    <property type="entry name" value="PKD DOMAIN-CONTAINING PROTEIN"/>
    <property type="match status" value="1"/>
</dbReference>
<dbReference type="OrthoDB" id="6381995at2759"/>
<proteinExistence type="predicted"/>
<keyword evidence="2" id="KW-0812">Transmembrane</keyword>
<dbReference type="EMBL" id="WJQU01003441">
    <property type="protein sequence ID" value="KAJ6624807.1"/>
    <property type="molecule type" value="Genomic_DNA"/>
</dbReference>
<organism evidence="3 4">
    <name type="scientific">Pseudolycoriella hygida</name>
    <dbReference type="NCBI Taxonomy" id="35572"/>
    <lineage>
        <taxon>Eukaryota</taxon>
        <taxon>Metazoa</taxon>
        <taxon>Ecdysozoa</taxon>
        <taxon>Arthropoda</taxon>
        <taxon>Hexapoda</taxon>
        <taxon>Insecta</taxon>
        <taxon>Pterygota</taxon>
        <taxon>Neoptera</taxon>
        <taxon>Endopterygota</taxon>
        <taxon>Diptera</taxon>
        <taxon>Nematocera</taxon>
        <taxon>Sciaroidea</taxon>
        <taxon>Sciaridae</taxon>
        <taxon>Pseudolycoriella</taxon>
    </lineage>
</organism>